<keyword evidence="1" id="KW-0732">Signal</keyword>
<evidence type="ECO:0000313" key="3">
    <source>
        <dbReference type="Proteomes" id="UP000190027"/>
    </source>
</evidence>
<organism evidence="2 3">
    <name type="scientific">Paucidesulfovibrio gracilis DSM 16080</name>
    <dbReference type="NCBI Taxonomy" id="1121449"/>
    <lineage>
        <taxon>Bacteria</taxon>
        <taxon>Pseudomonadati</taxon>
        <taxon>Thermodesulfobacteriota</taxon>
        <taxon>Desulfovibrionia</taxon>
        <taxon>Desulfovibrionales</taxon>
        <taxon>Desulfovibrionaceae</taxon>
        <taxon>Paucidesulfovibrio</taxon>
    </lineage>
</organism>
<dbReference type="Pfam" id="PF07676">
    <property type="entry name" value="PD40"/>
    <property type="match status" value="3"/>
</dbReference>
<keyword evidence="3" id="KW-1185">Reference proteome</keyword>
<dbReference type="AlphaFoldDB" id="A0A1T4WY59"/>
<gene>
    <name evidence="2" type="ORF">SAMN02745704_01504</name>
</gene>
<reference evidence="2 3" key="1">
    <citation type="submission" date="2017-02" db="EMBL/GenBank/DDBJ databases">
        <authorList>
            <person name="Peterson S.W."/>
        </authorList>
    </citation>
    <scope>NUCLEOTIDE SEQUENCE [LARGE SCALE GENOMIC DNA]</scope>
    <source>
        <strain evidence="2 3">DSM 16080</strain>
    </source>
</reference>
<dbReference type="InterPro" id="IPR011042">
    <property type="entry name" value="6-blade_b-propeller_TolB-like"/>
</dbReference>
<feature type="chain" id="PRO_5012391400" evidence="1">
    <location>
        <begin position="36"/>
        <end position="529"/>
    </location>
</feature>
<evidence type="ECO:0000256" key="1">
    <source>
        <dbReference type="SAM" id="SignalP"/>
    </source>
</evidence>
<protein>
    <submittedName>
        <fullName evidence="2">WD40-like Beta Propeller Repeat</fullName>
    </submittedName>
</protein>
<feature type="signal peptide" evidence="1">
    <location>
        <begin position="1"/>
        <end position="35"/>
    </location>
</feature>
<name>A0A1T4WY59_9BACT</name>
<dbReference type="InterPro" id="IPR011659">
    <property type="entry name" value="WD40"/>
</dbReference>
<proteinExistence type="predicted"/>
<sequence length="529" mass="58670">MGITVWIRRFLLSGICTLCICAVVAVFLSCSTASAAPSAEEMQRALDTHTGFMESLEILNPLDQAAYPPDFAPPLVAWEPSGFAQEHWLVRVELKDRSVLAASGQPFWRMDQDTWDAVRALAVKQPVRIHVTSFDGDRPAALGETRLSVAPDPFDARVLVQRIPVPFLHAQDNPGLSRWLLDDPTTLEPPVTVLSEMPHCGNCHTVSGNGKVFGMDIDLHGDKGGYALTDMDRDLRLGPDQFISWSRYKPDQPRRSMGLFTKLSTDGRFAVTTVKEKSFFIPIDHVTYSQLFFPIRGHLAYYDRQTGTMAALPGADREDRVQTSPALSPDGKWLVFAGAPLNQELLDAIGDRKFLPANGRYIDELNDLYPYQFDLYRMPFDQGRGGEPQPLAGASANGMSNYFPRYSPDGRWVVYCRAPTGLVQQPDSELWIVPAQGGQARRLACNTEPFNSWHSFTPNGRWIVFSAKQVSVFTQIYAAHLDEQGRASRPVLLDALAEHGAAFIIPEAVPADIPLRSIRIDVPAPDTTS</sequence>
<dbReference type="EMBL" id="FUYC01000005">
    <property type="protein sequence ID" value="SKA82097.1"/>
    <property type="molecule type" value="Genomic_DNA"/>
</dbReference>
<dbReference type="STRING" id="1121449.SAMN02745704_01504"/>
<dbReference type="Gene3D" id="2.120.10.30">
    <property type="entry name" value="TolB, C-terminal domain"/>
    <property type="match status" value="1"/>
</dbReference>
<dbReference type="Proteomes" id="UP000190027">
    <property type="component" value="Unassembled WGS sequence"/>
</dbReference>
<accession>A0A1T4WY59</accession>
<evidence type="ECO:0000313" key="2">
    <source>
        <dbReference type="EMBL" id="SKA82097.1"/>
    </source>
</evidence>
<dbReference type="SUPFAM" id="SSF82171">
    <property type="entry name" value="DPP6 N-terminal domain-like"/>
    <property type="match status" value="1"/>
</dbReference>